<sequence>MLKLFKLGMIRFTVTKWKLLFLPTYYLHDNKQTLVSNRVYTYMYVSMMTMKMTSTFLSITRIMEGVLLGVGIGLTSQIGQRQLVS</sequence>
<protein>
    <submittedName>
        <fullName evidence="1">Uncharacterized protein</fullName>
    </submittedName>
</protein>
<gene>
    <name evidence="1" type="ORF">ACN38_g7195</name>
</gene>
<dbReference type="EMBL" id="LHQQ01000118">
    <property type="protein sequence ID" value="KOS41938.1"/>
    <property type="molecule type" value="Genomic_DNA"/>
</dbReference>
<organism evidence="1 2">
    <name type="scientific">Penicillium nordicum</name>
    <dbReference type="NCBI Taxonomy" id="229535"/>
    <lineage>
        <taxon>Eukaryota</taxon>
        <taxon>Fungi</taxon>
        <taxon>Dikarya</taxon>
        <taxon>Ascomycota</taxon>
        <taxon>Pezizomycotina</taxon>
        <taxon>Eurotiomycetes</taxon>
        <taxon>Eurotiomycetidae</taxon>
        <taxon>Eurotiales</taxon>
        <taxon>Aspergillaceae</taxon>
        <taxon>Penicillium</taxon>
    </lineage>
</organism>
<proteinExistence type="predicted"/>
<reference evidence="1 2" key="1">
    <citation type="submission" date="2015-08" db="EMBL/GenBank/DDBJ databases">
        <title>Genome sequencing of Penicillium nordicum.</title>
        <authorList>
            <person name="Nguyen H.D."/>
            <person name="Seifert K.A."/>
        </authorList>
    </citation>
    <scope>NUCLEOTIDE SEQUENCE [LARGE SCALE GENOMIC DNA]</scope>
    <source>
        <strain evidence="1 2">DAOMC 185683</strain>
    </source>
</reference>
<evidence type="ECO:0000313" key="2">
    <source>
        <dbReference type="Proteomes" id="UP000037696"/>
    </source>
</evidence>
<comment type="caution">
    <text evidence="1">The sequence shown here is derived from an EMBL/GenBank/DDBJ whole genome shotgun (WGS) entry which is preliminary data.</text>
</comment>
<dbReference type="AlphaFoldDB" id="A0A0M8NZA9"/>
<evidence type="ECO:0000313" key="1">
    <source>
        <dbReference type="EMBL" id="KOS41938.1"/>
    </source>
</evidence>
<accession>A0A0M8NZA9</accession>
<name>A0A0M8NZA9_9EURO</name>
<dbReference type="Proteomes" id="UP000037696">
    <property type="component" value="Unassembled WGS sequence"/>
</dbReference>
<keyword evidence="2" id="KW-1185">Reference proteome</keyword>